<evidence type="ECO:0000256" key="6">
    <source>
        <dbReference type="ARBA" id="ARBA00022982"/>
    </source>
</evidence>
<organism evidence="12 13">
    <name type="scientific">Stakelama marina</name>
    <dbReference type="NCBI Taxonomy" id="2826939"/>
    <lineage>
        <taxon>Bacteria</taxon>
        <taxon>Pseudomonadati</taxon>
        <taxon>Pseudomonadota</taxon>
        <taxon>Alphaproteobacteria</taxon>
        <taxon>Sphingomonadales</taxon>
        <taxon>Sphingomonadaceae</taxon>
        <taxon>Stakelama</taxon>
    </lineage>
</organism>
<evidence type="ECO:0000256" key="4">
    <source>
        <dbReference type="ARBA" id="ARBA00022660"/>
    </source>
</evidence>
<comment type="cofactor">
    <cofactor evidence="1">
        <name>heme c</name>
        <dbReference type="ChEBI" id="CHEBI:61717"/>
    </cofactor>
</comment>
<dbReference type="InterPro" id="IPR036909">
    <property type="entry name" value="Cyt_c-like_dom_sf"/>
</dbReference>
<dbReference type="RefSeq" id="WP_284053867.1">
    <property type="nucleotide sequence ID" value="NZ_JAGRQC010000002.1"/>
</dbReference>
<dbReference type="SUPFAM" id="SSF46626">
    <property type="entry name" value="Cytochrome c"/>
    <property type="match status" value="3"/>
</dbReference>
<evidence type="ECO:0000313" key="12">
    <source>
        <dbReference type="EMBL" id="MBR0552595.1"/>
    </source>
</evidence>
<dbReference type="PRINTS" id="PR00605">
    <property type="entry name" value="CYTCHROMECIC"/>
</dbReference>
<dbReference type="GO" id="GO:0009055">
    <property type="term" value="F:electron transfer activity"/>
    <property type="evidence" value="ECO:0007669"/>
    <property type="project" value="InterPro"/>
</dbReference>
<dbReference type="PROSITE" id="PS51007">
    <property type="entry name" value="CYTC"/>
    <property type="match status" value="3"/>
</dbReference>
<evidence type="ECO:0000256" key="2">
    <source>
        <dbReference type="ARBA" id="ARBA00022448"/>
    </source>
</evidence>
<dbReference type="AlphaFoldDB" id="A0A8T4IHP0"/>
<dbReference type="Pfam" id="PF13442">
    <property type="entry name" value="Cytochrome_CBB3"/>
    <property type="match status" value="1"/>
</dbReference>
<evidence type="ECO:0000256" key="10">
    <source>
        <dbReference type="SAM" id="Phobius"/>
    </source>
</evidence>
<keyword evidence="10" id="KW-0812">Transmembrane</keyword>
<dbReference type="EMBL" id="JAGRQC010000002">
    <property type="protein sequence ID" value="MBR0552595.1"/>
    <property type="molecule type" value="Genomic_DNA"/>
</dbReference>
<feature type="domain" description="Cytochrome c" evidence="11">
    <location>
        <begin position="67"/>
        <end position="157"/>
    </location>
</feature>
<keyword evidence="6" id="KW-0249">Electron transport</keyword>
<keyword evidence="7 8" id="KW-0408">Iron</keyword>
<proteinExistence type="predicted"/>
<keyword evidence="13" id="KW-1185">Reference proteome</keyword>
<evidence type="ECO:0000259" key="11">
    <source>
        <dbReference type="PROSITE" id="PS51007"/>
    </source>
</evidence>
<feature type="domain" description="Cytochrome c" evidence="11">
    <location>
        <begin position="304"/>
        <end position="394"/>
    </location>
</feature>
<comment type="caution">
    <text evidence="12">The sequence shown here is derived from an EMBL/GenBank/DDBJ whole genome shotgun (WGS) entry which is preliminary data.</text>
</comment>
<dbReference type="PANTHER" id="PTHR33751:SF11">
    <property type="entry name" value="BLL4483 PROTEIN"/>
    <property type="match status" value="1"/>
</dbReference>
<keyword evidence="10" id="KW-1133">Transmembrane helix</keyword>
<dbReference type="GO" id="GO:0005506">
    <property type="term" value="F:iron ion binding"/>
    <property type="evidence" value="ECO:0007669"/>
    <property type="project" value="InterPro"/>
</dbReference>
<evidence type="ECO:0000256" key="8">
    <source>
        <dbReference type="PROSITE-ProRule" id="PRU00433"/>
    </source>
</evidence>
<evidence type="ECO:0000256" key="3">
    <source>
        <dbReference type="ARBA" id="ARBA00022617"/>
    </source>
</evidence>
<dbReference type="Gene3D" id="1.10.760.10">
    <property type="entry name" value="Cytochrome c-like domain"/>
    <property type="match status" value="3"/>
</dbReference>
<feature type="domain" description="Cytochrome c" evidence="11">
    <location>
        <begin position="210"/>
        <end position="293"/>
    </location>
</feature>
<evidence type="ECO:0000313" key="13">
    <source>
        <dbReference type="Proteomes" id="UP000676996"/>
    </source>
</evidence>
<dbReference type="Pfam" id="PF00034">
    <property type="entry name" value="Cytochrom_C"/>
    <property type="match status" value="2"/>
</dbReference>
<evidence type="ECO:0000256" key="9">
    <source>
        <dbReference type="SAM" id="MobiDB-lite"/>
    </source>
</evidence>
<dbReference type="InterPro" id="IPR050597">
    <property type="entry name" value="Cytochrome_c_Oxidase_Subunit"/>
</dbReference>
<keyword evidence="3 8" id="KW-0349">Heme</keyword>
<name>A0A8T4IHP0_9SPHN</name>
<keyword evidence="4" id="KW-0679">Respiratory chain</keyword>
<reference evidence="12" key="1">
    <citation type="submission" date="2021-04" db="EMBL/GenBank/DDBJ databases">
        <title>Ouciella asimina sp. nov., isolated from the surface seawater in the hydrothermal field of Okinawa Trough.</title>
        <authorList>
            <person name="Shuang W."/>
        </authorList>
    </citation>
    <scope>NUCLEOTIDE SEQUENCE</scope>
    <source>
        <strain evidence="12">LXI357</strain>
    </source>
</reference>
<keyword evidence="10" id="KW-0472">Membrane</keyword>
<sequence length="413" mass="44006">MTRQARDNRAPEETFEPYEEHRGIPLPVLWIAIALALWGVVMLFQSHSAADSGITRRASQLSTQTGQTADAGAALFVANCSTCHQPEGTGISAAIPPLAGSPFTAARPEVVTQILLHGINGPIRVGDRDFNGHMPSFASVLSNEEIARIGNYVRKRFGGQPPELTPQLVARERERFADRGPWAGGAEIAGTVDASLAPQPPTVPARIVPTDAATRHLVNDGRGDAWACASCHGAQGQGNEDVPRLAGLPAAYIAKQLGDFSSGRRDNDSMRVVARALSKREMAALGRYYERLSVPSTARPSLGGDLARGEKLALEGDWENKVPACFSCHGPSGFGVAPTFPSLSAQHPSYTARQLADWAGGVRSNSPVQMMEKISGRLSAEDRRAIADYLATLPPVPARKPTPEEASNANTAR</sequence>
<feature type="region of interest" description="Disordered" evidence="9">
    <location>
        <begin position="394"/>
        <end position="413"/>
    </location>
</feature>
<dbReference type="GO" id="GO:0020037">
    <property type="term" value="F:heme binding"/>
    <property type="evidence" value="ECO:0007669"/>
    <property type="project" value="InterPro"/>
</dbReference>
<evidence type="ECO:0000256" key="5">
    <source>
        <dbReference type="ARBA" id="ARBA00022723"/>
    </source>
</evidence>
<feature type="transmembrane region" description="Helical" evidence="10">
    <location>
        <begin position="24"/>
        <end position="44"/>
    </location>
</feature>
<dbReference type="PANTHER" id="PTHR33751">
    <property type="entry name" value="CBB3-TYPE CYTOCHROME C OXIDASE SUBUNIT FIXP"/>
    <property type="match status" value="1"/>
</dbReference>
<evidence type="ECO:0000256" key="1">
    <source>
        <dbReference type="ARBA" id="ARBA00001926"/>
    </source>
</evidence>
<gene>
    <name evidence="12" type="ORF">J7S20_08770</name>
</gene>
<evidence type="ECO:0000256" key="7">
    <source>
        <dbReference type="ARBA" id="ARBA00023004"/>
    </source>
</evidence>
<dbReference type="InterPro" id="IPR009056">
    <property type="entry name" value="Cyt_c-like_dom"/>
</dbReference>
<keyword evidence="2" id="KW-0813">Transport</keyword>
<keyword evidence="5 8" id="KW-0479">Metal-binding</keyword>
<dbReference type="InterPro" id="IPR008168">
    <property type="entry name" value="Cyt_C_IC"/>
</dbReference>
<protein>
    <submittedName>
        <fullName evidence="12">C-type cytochrome</fullName>
    </submittedName>
</protein>
<accession>A0A8T4IHP0</accession>
<dbReference type="Proteomes" id="UP000676996">
    <property type="component" value="Unassembled WGS sequence"/>
</dbReference>